<dbReference type="EMBL" id="MFRE01000015">
    <property type="protein sequence ID" value="OGH93950.1"/>
    <property type="molecule type" value="Genomic_DNA"/>
</dbReference>
<dbReference type="Pfam" id="PF00535">
    <property type="entry name" value="Glycos_transf_2"/>
    <property type="match status" value="1"/>
</dbReference>
<feature type="domain" description="Glycosyltransferase 2-like" evidence="1">
    <location>
        <begin position="5"/>
        <end position="159"/>
    </location>
</feature>
<dbReference type="InterPro" id="IPR001173">
    <property type="entry name" value="Glyco_trans_2-like"/>
</dbReference>
<name>A0A1F6PD15_9BACT</name>
<sequence length="221" mass="24246">MTIWIVIPAYNEEKQIGRVIAGLFEHGWHNVVVVDDNSSDNTIVVARKSGALVVHHVLNRGQGAALRTGDELALAMGADVIVHFDGDEQFDPGDVKGAVDYLQEKGLGAVLGSKMLDNRSQIPWLKKLLIIPISRVINLMLTAAWLSDAHNGFRVLTRATAEKIIITQDGMAHNSEIIGKIKKNGIKFAEFPVKVVYNEYGQGVGGGVKILRDWILSVFIR</sequence>
<dbReference type="CDD" id="cd04179">
    <property type="entry name" value="DPM_DPG-synthase_like"/>
    <property type="match status" value="1"/>
</dbReference>
<dbReference type="InterPro" id="IPR050256">
    <property type="entry name" value="Glycosyltransferase_2"/>
</dbReference>
<gene>
    <name evidence="2" type="ORF">A2538_03750</name>
</gene>
<dbReference type="InterPro" id="IPR029044">
    <property type="entry name" value="Nucleotide-diphossugar_trans"/>
</dbReference>
<dbReference type="Gene3D" id="3.90.550.10">
    <property type="entry name" value="Spore Coat Polysaccharide Biosynthesis Protein SpsA, Chain A"/>
    <property type="match status" value="1"/>
</dbReference>
<dbReference type="PANTHER" id="PTHR48090">
    <property type="entry name" value="UNDECAPRENYL-PHOSPHATE 4-DEOXY-4-FORMAMIDO-L-ARABINOSE TRANSFERASE-RELATED"/>
    <property type="match status" value="1"/>
</dbReference>
<comment type="caution">
    <text evidence="2">The sequence shown here is derived from an EMBL/GenBank/DDBJ whole genome shotgun (WGS) entry which is preliminary data.</text>
</comment>
<evidence type="ECO:0000259" key="1">
    <source>
        <dbReference type="Pfam" id="PF00535"/>
    </source>
</evidence>
<accession>A0A1F6PD15</accession>
<dbReference type="AlphaFoldDB" id="A0A1F6PD15"/>
<organism evidence="2 3">
    <name type="scientific">Candidatus Magasanikbacteria bacterium RIFOXYD2_FULL_41_14</name>
    <dbReference type="NCBI Taxonomy" id="1798709"/>
    <lineage>
        <taxon>Bacteria</taxon>
        <taxon>Candidatus Magasanikiibacteriota</taxon>
    </lineage>
</organism>
<dbReference type="PANTHER" id="PTHR48090:SF7">
    <property type="entry name" value="RFBJ PROTEIN"/>
    <property type="match status" value="1"/>
</dbReference>
<proteinExistence type="predicted"/>
<dbReference type="STRING" id="1798709.A2538_03750"/>
<reference evidence="2 3" key="1">
    <citation type="journal article" date="2016" name="Nat. Commun.">
        <title>Thousands of microbial genomes shed light on interconnected biogeochemical processes in an aquifer system.</title>
        <authorList>
            <person name="Anantharaman K."/>
            <person name="Brown C.T."/>
            <person name="Hug L.A."/>
            <person name="Sharon I."/>
            <person name="Castelle C.J."/>
            <person name="Probst A.J."/>
            <person name="Thomas B.C."/>
            <person name="Singh A."/>
            <person name="Wilkins M.J."/>
            <person name="Karaoz U."/>
            <person name="Brodie E.L."/>
            <person name="Williams K.H."/>
            <person name="Hubbard S.S."/>
            <person name="Banfield J.F."/>
        </authorList>
    </citation>
    <scope>NUCLEOTIDE SEQUENCE [LARGE SCALE GENOMIC DNA]</scope>
</reference>
<protein>
    <recommendedName>
        <fullName evidence="1">Glycosyltransferase 2-like domain-containing protein</fullName>
    </recommendedName>
</protein>
<dbReference type="Proteomes" id="UP000178254">
    <property type="component" value="Unassembled WGS sequence"/>
</dbReference>
<evidence type="ECO:0000313" key="2">
    <source>
        <dbReference type="EMBL" id="OGH93950.1"/>
    </source>
</evidence>
<evidence type="ECO:0000313" key="3">
    <source>
        <dbReference type="Proteomes" id="UP000178254"/>
    </source>
</evidence>
<dbReference type="SUPFAM" id="SSF53448">
    <property type="entry name" value="Nucleotide-diphospho-sugar transferases"/>
    <property type="match status" value="1"/>
</dbReference>